<dbReference type="InterPro" id="IPR020845">
    <property type="entry name" value="AMP-binding_CS"/>
</dbReference>
<dbReference type="SUPFAM" id="SSF56801">
    <property type="entry name" value="Acetyl-CoA synthetase-like"/>
    <property type="match status" value="1"/>
</dbReference>
<evidence type="ECO:0000313" key="5">
    <source>
        <dbReference type="EMBL" id="RFU26087.1"/>
    </source>
</evidence>
<evidence type="ECO:0000256" key="1">
    <source>
        <dbReference type="ARBA" id="ARBA00006432"/>
    </source>
</evidence>
<feature type="non-terminal residue" evidence="5">
    <location>
        <position position="493"/>
    </location>
</feature>
<comment type="similarity">
    <text evidence="1">Belongs to the ATP-dependent AMP-binding enzyme family.</text>
</comment>
<dbReference type="InterPro" id="IPR045851">
    <property type="entry name" value="AMP-bd_C_sf"/>
</dbReference>
<evidence type="ECO:0000256" key="2">
    <source>
        <dbReference type="ARBA" id="ARBA00022598"/>
    </source>
</evidence>
<reference evidence="5 6" key="1">
    <citation type="submission" date="2018-05" db="EMBL/GenBank/DDBJ databases">
        <title>Draft genome sequence of Scytalidium lignicola DSM 105466, a ubiquitous saprotrophic fungus.</title>
        <authorList>
            <person name="Buettner E."/>
            <person name="Gebauer A.M."/>
            <person name="Hofrichter M."/>
            <person name="Liers C."/>
            <person name="Kellner H."/>
        </authorList>
    </citation>
    <scope>NUCLEOTIDE SEQUENCE [LARGE SCALE GENOMIC DNA]</scope>
    <source>
        <strain evidence="5 6">DSM 105466</strain>
    </source>
</reference>
<dbReference type="Gene3D" id="3.40.50.980">
    <property type="match status" value="2"/>
</dbReference>
<protein>
    <recommendedName>
        <fullName evidence="7">AMP-dependent synthetase/ligase domain-containing protein</fullName>
    </recommendedName>
</protein>
<dbReference type="PANTHER" id="PTHR24096:SF149">
    <property type="entry name" value="AMP-BINDING DOMAIN-CONTAINING PROTEIN-RELATED"/>
    <property type="match status" value="1"/>
</dbReference>
<keyword evidence="2" id="KW-0436">Ligase</keyword>
<feature type="domain" description="AMP-dependent synthetase/ligase" evidence="3">
    <location>
        <begin position="17"/>
        <end position="201"/>
    </location>
</feature>
<dbReference type="InterPro" id="IPR042099">
    <property type="entry name" value="ANL_N_sf"/>
</dbReference>
<keyword evidence="6" id="KW-1185">Reference proteome</keyword>
<dbReference type="InterPro" id="IPR025110">
    <property type="entry name" value="AMP-bd_C"/>
</dbReference>
<dbReference type="Gene3D" id="3.40.50.12780">
    <property type="entry name" value="N-terminal domain of ligase-like"/>
    <property type="match status" value="1"/>
</dbReference>
<dbReference type="GO" id="GO:0019748">
    <property type="term" value="P:secondary metabolic process"/>
    <property type="evidence" value="ECO:0007669"/>
    <property type="project" value="TreeGrafter"/>
</dbReference>
<gene>
    <name evidence="5" type="ORF">B7463_g10254</name>
</gene>
<dbReference type="Pfam" id="PF00501">
    <property type="entry name" value="AMP-binding"/>
    <property type="match status" value="2"/>
</dbReference>
<dbReference type="Gene3D" id="3.30.300.30">
    <property type="match status" value="1"/>
</dbReference>
<evidence type="ECO:0000313" key="6">
    <source>
        <dbReference type="Proteomes" id="UP000258309"/>
    </source>
</evidence>
<evidence type="ECO:0008006" key="7">
    <source>
        <dbReference type="Google" id="ProtNLM"/>
    </source>
</evidence>
<dbReference type="STRING" id="5539.A0A3E2GYJ9"/>
<dbReference type="GO" id="GO:0016405">
    <property type="term" value="F:CoA-ligase activity"/>
    <property type="evidence" value="ECO:0007669"/>
    <property type="project" value="TreeGrafter"/>
</dbReference>
<evidence type="ECO:0000259" key="4">
    <source>
        <dbReference type="Pfam" id="PF13193"/>
    </source>
</evidence>
<dbReference type="Pfam" id="PF13193">
    <property type="entry name" value="AMP-binding_C"/>
    <property type="match status" value="1"/>
</dbReference>
<sequence length="493" mass="54132">MQENVSNTDPLKIICEDTVSGKNATYGSLREDAFRAAHTLRHQYGLCEGDTVSIISRSCVDYIIAAHSVWAAGGIVSTINHSSTAQEIAHAIQIVKPRFFIVDATVNHKLNEATKLEGTISYADCRVFTLLSRIDGHSLVFPNDFVGNPSRIGYETYVLDGKDARTVCAAIVLSSGTTGSPKAVMLSHHNLVAICEQLRLHNNDNWRGSMREIFFPLMQEKSATLARLVPTVALALAESKVVEKYKYSDLEYFSCAAAPLKPYVAAKLRDKFPGVSICQTYGCTELSSCVSQSGVQDKGSPLVATGTLLANIGIRFVNEKLEDLPPHQPGEICVNSPTIMMGYKDNEIATHEAMLEPGWYRTGDIGYLDSKGYLIVIDRIKDIIKYKGFQVSPTEIEEVIGLHPLVEDAAVTSTWNDSEATEVPQAFIVPVLGTPISDYKQLGQEIQDLVALKLAGYKRLRGGVKFVDKLPKNPTGKILRRQLRDAARLKAKI</sequence>
<dbReference type="AlphaFoldDB" id="A0A3E2GYJ9"/>
<name>A0A3E2GYJ9_SCYLI</name>
<dbReference type="PROSITE" id="PS00455">
    <property type="entry name" value="AMP_BINDING"/>
    <property type="match status" value="1"/>
</dbReference>
<dbReference type="InterPro" id="IPR000873">
    <property type="entry name" value="AMP-dep_synth/lig_dom"/>
</dbReference>
<dbReference type="PANTHER" id="PTHR24096">
    <property type="entry name" value="LONG-CHAIN-FATTY-ACID--COA LIGASE"/>
    <property type="match status" value="1"/>
</dbReference>
<dbReference type="Proteomes" id="UP000258309">
    <property type="component" value="Unassembled WGS sequence"/>
</dbReference>
<feature type="domain" description="AMP-dependent synthetase/ligase" evidence="3">
    <location>
        <begin position="212"/>
        <end position="343"/>
    </location>
</feature>
<accession>A0A3E2GYJ9</accession>
<comment type="caution">
    <text evidence="5">The sequence shown here is derived from an EMBL/GenBank/DDBJ whole genome shotgun (WGS) entry which is preliminary data.</text>
</comment>
<proteinExistence type="inferred from homology"/>
<feature type="non-terminal residue" evidence="5">
    <location>
        <position position="1"/>
    </location>
</feature>
<dbReference type="OMA" id="KLRGGVW"/>
<feature type="domain" description="AMP-binding enzyme C-terminal" evidence="4">
    <location>
        <begin position="395"/>
        <end position="477"/>
    </location>
</feature>
<organism evidence="5 6">
    <name type="scientific">Scytalidium lignicola</name>
    <name type="common">Hyphomycete</name>
    <dbReference type="NCBI Taxonomy" id="5539"/>
    <lineage>
        <taxon>Eukaryota</taxon>
        <taxon>Fungi</taxon>
        <taxon>Dikarya</taxon>
        <taxon>Ascomycota</taxon>
        <taxon>Pezizomycotina</taxon>
        <taxon>Leotiomycetes</taxon>
        <taxon>Leotiomycetes incertae sedis</taxon>
        <taxon>Scytalidium</taxon>
    </lineage>
</organism>
<evidence type="ECO:0000259" key="3">
    <source>
        <dbReference type="Pfam" id="PF00501"/>
    </source>
</evidence>
<dbReference type="OrthoDB" id="1898221at2759"/>
<dbReference type="EMBL" id="NCSJ02000286">
    <property type="protein sequence ID" value="RFU26087.1"/>
    <property type="molecule type" value="Genomic_DNA"/>
</dbReference>